<accession>A0AAN4VZT1</accession>
<dbReference type="InterPro" id="IPR058790">
    <property type="entry name" value="BSH_CusB"/>
</dbReference>
<dbReference type="InterPro" id="IPR058649">
    <property type="entry name" value="CzcB_C"/>
</dbReference>
<evidence type="ECO:0000313" key="9">
    <source>
        <dbReference type="EMBL" id="GJM62768.1"/>
    </source>
</evidence>
<dbReference type="GO" id="GO:0015679">
    <property type="term" value="P:plasma membrane copper ion transport"/>
    <property type="evidence" value="ECO:0007669"/>
    <property type="project" value="TreeGrafter"/>
</dbReference>
<keyword evidence="10" id="KW-1185">Reference proteome</keyword>
<evidence type="ECO:0008006" key="11">
    <source>
        <dbReference type="Google" id="ProtNLM"/>
    </source>
</evidence>
<dbReference type="RefSeq" id="WP_338238005.1">
    <property type="nucleotide sequence ID" value="NZ_BQKE01000002.1"/>
</dbReference>
<dbReference type="Gene3D" id="2.40.420.20">
    <property type="match status" value="1"/>
</dbReference>
<dbReference type="Pfam" id="PF25869">
    <property type="entry name" value="3HB_CusB"/>
    <property type="match status" value="1"/>
</dbReference>
<dbReference type="InterPro" id="IPR051909">
    <property type="entry name" value="MFP_Cation_Efflux"/>
</dbReference>
<comment type="caution">
    <text evidence="9">The sequence shown here is derived from an EMBL/GenBank/DDBJ whole genome shotgun (WGS) entry which is preliminary data.</text>
</comment>
<evidence type="ECO:0000259" key="5">
    <source>
        <dbReference type="Pfam" id="PF25869"/>
    </source>
</evidence>
<protein>
    <recommendedName>
        <fullName evidence="11">Efflux RND transporter periplasmic adaptor subunit</fullName>
    </recommendedName>
</protein>
<dbReference type="InterPro" id="IPR045800">
    <property type="entry name" value="HMBD"/>
</dbReference>
<sequence length="580" mass="64116">MQLFKSSYIKMVLPLLAGLVLGYIFFGGSSSPEPEGEHHHAHQQQEYTCSMHPQIRQAEPGDCPICGMALIPVASGGQHEDPQLLQMSPVAMELAKVATMKVGQESGEGQLELNGKLTLDETRTSSQVTHIGGRVEALAVNFTGDYVQKGAVLATLYSPELVTAQEELLQAVALKSVQPSLYQAARRKLANWKLSETEIDQIEKSGQVKTAFPIRADVSGVVMEKMVNVGDHLKMGQPLFRISDLKHLWVQFEIYESQLARVKAGDEVQYRIAGESRSRKGKVDFVDRVVDPKTRVAYARFGLENPEMALKPETFVSGALQMTAVEQSSDIVVPASAVLWTGKRSLVYVMQETEAGVGFKARAVTLGEQRGTDYQILEGLKVGEEIAVKGAFSIDAAAQLEGKSSMMTLATSTPEDQVSIPDWPERQLPVTDQVQLKFQSLLKAYLKMKKTLAADDWAGAHESAGTFQKELKTFRMKDFKGESHQQWMAIKPYLDFATGSIYKAKSMQKGRQAFESVAQGMTWLVQGFEGFPTLYINHCPMVNNDQGADWLDDQTEILNPYFGSQMLKCGYNKATLNDKP</sequence>
<dbReference type="PANTHER" id="PTHR30097:SF15">
    <property type="entry name" value="CATION EFFLUX SYSTEM PROTEIN CUSB"/>
    <property type="match status" value="1"/>
</dbReference>
<dbReference type="Pfam" id="PF25919">
    <property type="entry name" value="BSH_CusB"/>
    <property type="match status" value="1"/>
</dbReference>
<feature type="domain" description="CusB-like beta-barrel" evidence="7">
    <location>
        <begin position="248"/>
        <end position="321"/>
    </location>
</feature>
<feature type="domain" description="CusB-like three alpha-helical bundle" evidence="5">
    <location>
        <begin position="160"/>
        <end position="210"/>
    </location>
</feature>
<dbReference type="InterPro" id="IPR058792">
    <property type="entry name" value="Beta-barrel_RND_2"/>
</dbReference>
<dbReference type="FunFam" id="2.40.30.170:FF:000010">
    <property type="entry name" value="Efflux RND transporter periplasmic adaptor subunit"/>
    <property type="match status" value="1"/>
</dbReference>
<dbReference type="Pfam" id="PF25954">
    <property type="entry name" value="Beta-barrel_RND_2"/>
    <property type="match status" value="1"/>
</dbReference>
<evidence type="ECO:0000256" key="2">
    <source>
        <dbReference type="ARBA" id="ARBA00022448"/>
    </source>
</evidence>
<dbReference type="AlphaFoldDB" id="A0AAN4VZT1"/>
<dbReference type="InterPro" id="IPR021782">
    <property type="entry name" value="DUF3347"/>
</dbReference>
<evidence type="ECO:0000259" key="3">
    <source>
        <dbReference type="Pfam" id="PF11827"/>
    </source>
</evidence>
<proteinExistence type="inferred from homology"/>
<evidence type="ECO:0000259" key="4">
    <source>
        <dbReference type="Pfam" id="PF19335"/>
    </source>
</evidence>
<feature type="domain" description="CzcB-like C-terminal circularly permuted SH3-like" evidence="8">
    <location>
        <begin position="331"/>
        <end position="394"/>
    </location>
</feature>
<dbReference type="PANTHER" id="PTHR30097">
    <property type="entry name" value="CATION EFFLUX SYSTEM PROTEIN CUSB"/>
    <property type="match status" value="1"/>
</dbReference>
<dbReference type="Gene3D" id="2.40.50.100">
    <property type="match status" value="1"/>
</dbReference>
<dbReference type="GO" id="GO:0022857">
    <property type="term" value="F:transmembrane transporter activity"/>
    <property type="evidence" value="ECO:0007669"/>
    <property type="project" value="InterPro"/>
</dbReference>
<comment type="similarity">
    <text evidence="1">Belongs to the membrane fusion protein (MFP) (TC 8.A.1) family.</text>
</comment>
<dbReference type="Proteomes" id="UP001310022">
    <property type="component" value="Unassembled WGS sequence"/>
</dbReference>
<feature type="domain" description="DUF3347" evidence="3">
    <location>
        <begin position="442"/>
        <end position="529"/>
    </location>
</feature>
<keyword evidence="2" id="KW-0813">Transport</keyword>
<dbReference type="InterPro" id="IPR006143">
    <property type="entry name" value="RND_pump_MFP"/>
</dbReference>
<dbReference type="Pfam" id="PF19335">
    <property type="entry name" value="HMBD"/>
    <property type="match status" value="1"/>
</dbReference>
<evidence type="ECO:0000259" key="7">
    <source>
        <dbReference type="Pfam" id="PF25954"/>
    </source>
</evidence>
<dbReference type="GO" id="GO:0030288">
    <property type="term" value="C:outer membrane-bounded periplasmic space"/>
    <property type="evidence" value="ECO:0007669"/>
    <property type="project" value="TreeGrafter"/>
</dbReference>
<reference evidence="9 10" key="1">
    <citation type="submission" date="2021-12" db="EMBL/GenBank/DDBJ databases">
        <title>Genome sequencing of bacteria with rrn-lacking chromosome and rrn-plasmid.</title>
        <authorList>
            <person name="Anda M."/>
            <person name="Iwasaki W."/>
        </authorList>
    </citation>
    <scope>NUCLEOTIDE SEQUENCE [LARGE SCALE GENOMIC DNA]</scope>
    <source>
        <strain evidence="9 10">NBRC 15940</strain>
    </source>
</reference>
<evidence type="ECO:0000256" key="1">
    <source>
        <dbReference type="ARBA" id="ARBA00009477"/>
    </source>
</evidence>
<dbReference type="Gene3D" id="6.10.140.730">
    <property type="match status" value="1"/>
</dbReference>
<gene>
    <name evidence="9" type="ORF">PEDI_33200</name>
</gene>
<feature type="domain" description="Heavy metal binding" evidence="4">
    <location>
        <begin position="47"/>
        <end position="73"/>
    </location>
</feature>
<dbReference type="GO" id="GO:0016020">
    <property type="term" value="C:membrane"/>
    <property type="evidence" value="ECO:0007669"/>
    <property type="project" value="InterPro"/>
</dbReference>
<dbReference type="EMBL" id="BQKE01000002">
    <property type="protein sequence ID" value="GJM62768.1"/>
    <property type="molecule type" value="Genomic_DNA"/>
</dbReference>
<name>A0AAN4VZT1_9BACT</name>
<dbReference type="InterPro" id="IPR058791">
    <property type="entry name" value="3HB_CusB"/>
</dbReference>
<evidence type="ECO:0000313" key="10">
    <source>
        <dbReference type="Proteomes" id="UP001310022"/>
    </source>
</evidence>
<organism evidence="9 10">
    <name type="scientific">Persicobacter diffluens</name>
    <dbReference type="NCBI Taxonomy" id="981"/>
    <lineage>
        <taxon>Bacteria</taxon>
        <taxon>Pseudomonadati</taxon>
        <taxon>Bacteroidota</taxon>
        <taxon>Cytophagia</taxon>
        <taxon>Cytophagales</taxon>
        <taxon>Persicobacteraceae</taxon>
        <taxon>Persicobacter</taxon>
    </lineage>
</organism>
<dbReference type="NCBIfam" id="TIGR01730">
    <property type="entry name" value="RND_mfp"/>
    <property type="match status" value="1"/>
</dbReference>
<feature type="domain" description="CusB-like barrel-sandwich hybrid" evidence="6">
    <location>
        <begin position="131"/>
        <end position="242"/>
    </location>
</feature>
<evidence type="ECO:0000259" key="6">
    <source>
        <dbReference type="Pfam" id="PF25919"/>
    </source>
</evidence>
<evidence type="ECO:0000259" key="8">
    <source>
        <dbReference type="Pfam" id="PF25975"/>
    </source>
</evidence>
<dbReference type="GO" id="GO:0046914">
    <property type="term" value="F:transition metal ion binding"/>
    <property type="evidence" value="ECO:0007669"/>
    <property type="project" value="TreeGrafter"/>
</dbReference>
<dbReference type="Pfam" id="PF11827">
    <property type="entry name" value="DUF3347"/>
    <property type="match status" value="1"/>
</dbReference>
<dbReference type="GO" id="GO:0060003">
    <property type="term" value="P:copper ion export"/>
    <property type="evidence" value="ECO:0007669"/>
    <property type="project" value="TreeGrafter"/>
</dbReference>
<dbReference type="SUPFAM" id="SSF111369">
    <property type="entry name" value="HlyD-like secretion proteins"/>
    <property type="match status" value="1"/>
</dbReference>
<dbReference type="Pfam" id="PF25975">
    <property type="entry name" value="CzcB_C"/>
    <property type="match status" value="1"/>
</dbReference>
<dbReference type="Gene3D" id="2.40.30.170">
    <property type="match status" value="1"/>
</dbReference>